<dbReference type="Gene3D" id="3.40.50.10320">
    <property type="entry name" value="LmbE-like"/>
    <property type="match status" value="1"/>
</dbReference>
<dbReference type="OrthoDB" id="440160at2759"/>
<evidence type="ECO:0000313" key="3">
    <source>
        <dbReference type="EMBL" id="KAG5462398.1"/>
    </source>
</evidence>
<dbReference type="UniPathway" id="UPA00196"/>
<organism evidence="3 4">
    <name type="scientific">Olpidium bornovanus</name>
    <dbReference type="NCBI Taxonomy" id="278681"/>
    <lineage>
        <taxon>Eukaryota</taxon>
        <taxon>Fungi</taxon>
        <taxon>Fungi incertae sedis</taxon>
        <taxon>Olpidiomycota</taxon>
        <taxon>Olpidiomycotina</taxon>
        <taxon>Olpidiomycetes</taxon>
        <taxon>Olpidiales</taxon>
        <taxon>Olpidiaceae</taxon>
        <taxon>Olpidium</taxon>
    </lineage>
</organism>
<dbReference type="GO" id="GO:0000225">
    <property type="term" value="F:N-acetylglucosaminylphosphatidylinositol deacetylase activity"/>
    <property type="evidence" value="ECO:0007669"/>
    <property type="project" value="UniProtKB-EC"/>
</dbReference>
<gene>
    <name evidence="3" type="ORF">BJ554DRAFT_5282</name>
</gene>
<dbReference type="GO" id="GO:0005783">
    <property type="term" value="C:endoplasmic reticulum"/>
    <property type="evidence" value="ECO:0007669"/>
    <property type="project" value="TreeGrafter"/>
</dbReference>
<dbReference type="InterPro" id="IPR003737">
    <property type="entry name" value="GlcNAc_PI_deacetylase-related"/>
</dbReference>
<keyword evidence="4" id="KW-1185">Reference proteome</keyword>
<comment type="similarity">
    <text evidence="1">Belongs to the PIGL family.</text>
</comment>
<evidence type="ECO:0000256" key="1">
    <source>
        <dbReference type="ARBA" id="ARBA00006066"/>
    </source>
</evidence>
<dbReference type="AlphaFoldDB" id="A0A8H8DL72"/>
<dbReference type="Pfam" id="PF02585">
    <property type="entry name" value="PIG-L"/>
    <property type="match status" value="1"/>
</dbReference>
<evidence type="ECO:0000313" key="4">
    <source>
        <dbReference type="Proteomes" id="UP000673691"/>
    </source>
</evidence>
<dbReference type="GO" id="GO:0006506">
    <property type="term" value="P:GPI anchor biosynthetic process"/>
    <property type="evidence" value="ECO:0007669"/>
    <property type="project" value="UniProtKB-UniPathway"/>
</dbReference>
<dbReference type="PANTHER" id="PTHR12993">
    <property type="entry name" value="N-ACETYLGLUCOSAMINYL-PHOSPHATIDYLINOSITOL DE-N-ACETYLASE-RELATED"/>
    <property type="match status" value="1"/>
</dbReference>
<dbReference type="SUPFAM" id="SSF102588">
    <property type="entry name" value="LmbE-like"/>
    <property type="match status" value="1"/>
</dbReference>
<sequence length="255" mass="28256">MFVFLVGASLSLLAAGAAGLYALALAFRPCAEKLSLAGLNKKVLVVTAHPGNYEQLGSVRTRELVNSCADLGIPEDRVKIVDDSDLPDDPKKHWATEKIATIVGDYVKQSGIDTIITFDEGGISGHLNHIALYRGVETLLLKQEKSSFPSYSPPLTAYTLKTVPLLRKYISVLDLAFCASAAELLRLPAQHTIPRLSRTKATPRPEVLLFVSKPAGYTRAVDAMKKHKTQWVWFRMLYVMFSRYMVFNELRMLGT</sequence>
<name>A0A8H8DL72_9FUNG</name>
<dbReference type="PANTHER" id="PTHR12993:SF11">
    <property type="entry name" value="N-ACETYLGLUCOSAMINYL-PHOSPHATIDYLINOSITOL DE-N-ACETYLASE"/>
    <property type="match status" value="1"/>
</dbReference>
<proteinExistence type="inferred from homology"/>
<evidence type="ECO:0000256" key="2">
    <source>
        <dbReference type="ARBA" id="ARBA00012176"/>
    </source>
</evidence>
<protein>
    <recommendedName>
        <fullName evidence="2">N-acetylglucosaminylphosphatidylinositol deacetylase</fullName>
        <ecNumber evidence="2">3.5.1.89</ecNumber>
    </recommendedName>
</protein>
<accession>A0A8H8DL72</accession>
<dbReference type="GO" id="GO:0016020">
    <property type="term" value="C:membrane"/>
    <property type="evidence" value="ECO:0007669"/>
    <property type="project" value="GOC"/>
</dbReference>
<comment type="caution">
    <text evidence="3">The sequence shown here is derived from an EMBL/GenBank/DDBJ whole genome shotgun (WGS) entry which is preliminary data.</text>
</comment>
<dbReference type="InterPro" id="IPR024078">
    <property type="entry name" value="LmbE-like_dom_sf"/>
</dbReference>
<dbReference type="EMBL" id="JAEFCI010002189">
    <property type="protein sequence ID" value="KAG5462398.1"/>
    <property type="molecule type" value="Genomic_DNA"/>
</dbReference>
<reference evidence="3 4" key="1">
    <citation type="journal article" name="Sci. Rep.">
        <title>Genome-scale phylogenetic analyses confirm Olpidium as the closest living zoosporic fungus to the non-flagellated, terrestrial fungi.</title>
        <authorList>
            <person name="Chang Y."/>
            <person name="Rochon D."/>
            <person name="Sekimoto S."/>
            <person name="Wang Y."/>
            <person name="Chovatia M."/>
            <person name="Sandor L."/>
            <person name="Salamov A."/>
            <person name="Grigoriev I.V."/>
            <person name="Stajich J.E."/>
            <person name="Spatafora J.W."/>
        </authorList>
    </citation>
    <scope>NUCLEOTIDE SEQUENCE [LARGE SCALE GENOMIC DNA]</scope>
    <source>
        <strain evidence="3">S191</strain>
    </source>
</reference>
<dbReference type="Proteomes" id="UP000673691">
    <property type="component" value="Unassembled WGS sequence"/>
</dbReference>
<dbReference type="EC" id="3.5.1.89" evidence="2"/>